<dbReference type="PANTHER" id="PTHR10000">
    <property type="entry name" value="PHOSPHOSERINE PHOSPHATASE"/>
    <property type="match status" value="1"/>
</dbReference>
<dbReference type="PANTHER" id="PTHR10000:SF58">
    <property type="entry name" value="PYRIDOXAL PHOSPHATE PHOSPHATASE YBHA"/>
    <property type="match status" value="1"/>
</dbReference>
<reference evidence="1 2" key="1">
    <citation type="submission" date="2018-11" db="EMBL/GenBank/DDBJ databases">
        <title>Vibrio LJC006 sp. nov., isolated from seawater during the bloom of the enteromorpha.</title>
        <authorList>
            <person name="Liang J."/>
        </authorList>
    </citation>
    <scope>NUCLEOTIDE SEQUENCE [LARGE SCALE GENOMIC DNA]</scope>
    <source>
        <strain evidence="1 2">LJC006</strain>
    </source>
</reference>
<dbReference type="SFLD" id="SFLDG01140">
    <property type="entry name" value="C2.B:_Phosphomannomutase_and_P"/>
    <property type="match status" value="1"/>
</dbReference>
<dbReference type="Proteomes" id="UP000281112">
    <property type="component" value="Unassembled WGS sequence"/>
</dbReference>
<dbReference type="InterPro" id="IPR006379">
    <property type="entry name" value="HAD-SF_hydro_IIB"/>
</dbReference>
<dbReference type="SFLD" id="SFLDS00003">
    <property type="entry name" value="Haloacid_Dehalogenase"/>
    <property type="match status" value="1"/>
</dbReference>
<evidence type="ECO:0000313" key="2">
    <source>
        <dbReference type="Proteomes" id="UP000281112"/>
    </source>
</evidence>
<dbReference type="GO" id="GO:0000287">
    <property type="term" value="F:magnesium ion binding"/>
    <property type="evidence" value="ECO:0007669"/>
    <property type="project" value="TreeGrafter"/>
</dbReference>
<dbReference type="SUPFAM" id="SSF56784">
    <property type="entry name" value="HAD-like"/>
    <property type="match status" value="1"/>
</dbReference>
<keyword evidence="1" id="KW-0378">Hydrolase</keyword>
<dbReference type="Gene3D" id="3.40.50.1000">
    <property type="entry name" value="HAD superfamily/HAD-like"/>
    <property type="match status" value="1"/>
</dbReference>
<accession>A0A3N9TD94</accession>
<name>A0A3N9TD94_9VIBR</name>
<dbReference type="InterPro" id="IPR036412">
    <property type="entry name" value="HAD-like_sf"/>
</dbReference>
<dbReference type="InterPro" id="IPR023214">
    <property type="entry name" value="HAD_sf"/>
</dbReference>
<dbReference type="RefSeq" id="WP_124938356.1">
    <property type="nucleotide sequence ID" value="NZ_RJVQ01000008.1"/>
</dbReference>
<dbReference type="NCBIfam" id="TIGR01484">
    <property type="entry name" value="HAD-SF-IIB"/>
    <property type="match status" value="1"/>
</dbReference>
<dbReference type="GO" id="GO:0016791">
    <property type="term" value="F:phosphatase activity"/>
    <property type="evidence" value="ECO:0007669"/>
    <property type="project" value="TreeGrafter"/>
</dbReference>
<sequence length="273" mass="30400">MYKLLALDMDGTVLSNDHIISPYLKDVLTAVKEKTHVLFVTGRHHVAAQPYHKELALTTPAICCNGTYVYDFANQKVLMENALKKQDALRFFNMAKDAGMKQVLYVADAMLYSEQNPVDYIDGLVHWAKSFPESERPKIAATHSFEEAIQSAEYVWKIVLEGLPETLTSILHDPWVQATFNPEQSWFNRVDCAPAGNSKGNRLAQYIESIGILPNEVMAVGDNFNDVSMLKFAGYGVAMKNAEPDVQSIADEVCTTTNEGDGLAKLLEKTFLS</sequence>
<protein>
    <submittedName>
        <fullName evidence="1">Cof-type HAD-IIB family hydrolase</fullName>
    </submittedName>
</protein>
<dbReference type="OrthoDB" id="9781413at2"/>
<keyword evidence="2" id="KW-1185">Reference proteome</keyword>
<dbReference type="PROSITE" id="PS01228">
    <property type="entry name" value="COF_1"/>
    <property type="match status" value="1"/>
</dbReference>
<organism evidence="1 2">
    <name type="scientific">Vibrio viridaestus</name>
    <dbReference type="NCBI Taxonomy" id="2487322"/>
    <lineage>
        <taxon>Bacteria</taxon>
        <taxon>Pseudomonadati</taxon>
        <taxon>Pseudomonadota</taxon>
        <taxon>Gammaproteobacteria</taxon>
        <taxon>Vibrionales</taxon>
        <taxon>Vibrionaceae</taxon>
        <taxon>Vibrio</taxon>
    </lineage>
</organism>
<dbReference type="PROSITE" id="PS01229">
    <property type="entry name" value="COF_2"/>
    <property type="match status" value="1"/>
</dbReference>
<evidence type="ECO:0000313" key="1">
    <source>
        <dbReference type="EMBL" id="RQW62019.1"/>
    </source>
</evidence>
<dbReference type="GO" id="GO:0005829">
    <property type="term" value="C:cytosol"/>
    <property type="evidence" value="ECO:0007669"/>
    <property type="project" value="TreeGrafter"/>
</dbReference>
<proteinExistence type="predicted"/>
<dbReference type="NCBIfam" id="TIGR00099">
    <property type="entry name" value="Cof-subfamily"/>
    <property type="match status" value="1"/>
</dbReference>
<dbReference type="EMBL" id="RJVQ01000008">
    <property type="protein sequence ID" value="RQW62019.1"/>
    <property type="molecule type" value="Genomic_DNA"/>
</dbReference>
<dbReference type="Gene3D" id="3.30.1240.10">
    <property type="match status" value="1"/>
</dbReference>
<dbReference type="InterPro" id="IPR000150">
    <property type="entry name" value="Cof"/>
</dbReference>
<dbReference type="AlphaFoldDB" id="A0A3N9TD94"/>
<gene>
    <name evidence="1" type="ORF">EES38_16770</name>
</gene>
<dbReference type="CDD" id="cd07516">
    <property type="entry name" value="HAD_Pase"/>
    <property type="match status" value="1"/>
</dbReference>
<comment type="caution">
    <text evidence="1">The sequence shown here is derived from an EMBL/GenBank/DDBJ whole genome shotgun (WGS) entry which is preliminary data.</text>
</comment>
<dbReference type="Pfam" id="PF08282">
    <property type="entry name" value="Hydrolase_3"/>
    <property type="match status" value="1"/>
</dbReference>